<dbReference type="PIRSF" id="PIRSF017393">
    <property type="entry name" value="MTase_SAV2177"/>
    <property type="match status" value="1"/>
</dbReference>
<keyword evidence="2" id="KW-1185">Reference proteome</keyword>
<evidence type="ECO:0000313" key="1">
    <source>
        <dbReference type="EMBL" id="NKY52973.1"/>
    </source>
</evidence>
<keyword evidence="1" id="KW-0489">Methyltransferase</keyword>
<dbReference type="InterPro" id="IPR029063">
    <property type="entry name" value="SAM-dependent_MTases_sf"/>
</dbReference>
<sequence length="268" mass="29266">MTVFGSTSAAEPELPSSARIYDYALGGKDNYEVDRLALEKVMRTFPTLRTAARHNREFMHRAVDTLSEAGVRQFLDIGTGIPTEPNLHQVAQARSPESRVVYVDNDRVVVAHARALLGGAPEGRTAFVEADLNRPESILAVPEVVETLDLNAPVALSLVAVLHFLSDEQDPAGVVKTLLDGLAPGSFVVASHITADLDPDGMEQAFEMYRQQAVYVQARSRDEVAALFDGLEILDPGIVTVNRWRPPIEPPAWLDAQINCYGVVARKP</sequence>
<reference evidence="1 2" key="1">
    <citation type="submission" date="2020-04" db="EMBL/GenBank/DDBJ databases">
        <title>MicrobeNet Type strains.</title>
        <authorList>
            <person name="Nicholson A.C."/>
        </authorList>
    </citation>
    <scope>NUCLEOTIDE SEQUENCE [LARGE SCALE GENOMIC DNA]</scope>
    <source>
        <strain evidence="1 2">JCM 12354</strain>
    </source>
</reference>
<accession>A0A846Y123</accession>
<dbReference type="GO" id="GO:0008168">
    <property type="term" value="F:methyltransferase activity"/>
    <property type="evidence" value="ECO:0007669"/>
    <property type="project" value="UniProtKB-KW"/>
</dbReference>
<dbReference type="Proteomes" id="UP000565711">
    <property type="component" value="Unassembled WGS sequence"/>
</dbReference>
<protein>
    <submittedName>
        <fullName evidence="1">SAM-dependent methyltransferase</fullName>
    </submittedName>
</protein>
<dbReference type="InterPro" id="IPR006764">
    <property type="entry name" value="SAM_dep_MeTrfase_SAV2177_type"/>
</dbReference>
<dbReference type="GO" id="GO:0032259">
    <property type="term" value="P:methylation"/>
    <property type="evidence" value="ECO:0007669"/>
    <property type="project" value="UniProtKB-KW"/>
</dbReference>
<dbReference type="CDD" id="cd02440">
    <property type="entry name" value="AdoMet_MTases"/>
    <property type="match status" value="1"/>
</dbReference>
<proteinExistence type="predicted"/>
<organism evidence="1 2">
    <name type="scientific">Nocardia vermiculata</name>
    <dbReference type="NCBI Taxonomy" id="257274"/>
    <lineage>
        <taxon>Bacteria</taxon>
        <taxon>Bacillati</taxon>
        <taxon>Actinomycetota</taxon>
        <taxon>Actinomycetes</taxon>
        <taxon>Mycobacteriales</taxon>
        <taxon>Nocardiaceae</taxon>
        <taxon>Nocardia</taxon>
    </lineage>
</organism>
<dbReference type="Gene3D" id="3.40.50.150">
    <property type="entry name" value="Vaccinia Virus protein VP39"/>
    <property type="match status" value="1"/>
</dbReference>
<dbReference type="Pfam" id="PF04672">
    <property type="entry name" value="Methyltransf_19"/>
    <property type="match status" value="1"/>
</dbReference>
<dbReference type="AlphaFoldDB" id="A0A846Y123"/>
<dbReference type="SUPFAM" id="SSF53335">
    <property type="entry name" value="S-adenosyl-L-methionine-dependent methyltransferases"/>
    <property type="match status" value="1"/>
</dbReference>
<dbReference type="RefSeq" id="WP_067875559.1">
    <property type="nucleotide sequence ID" value="NZ_JAAXOP010000014.1"/>
</dbReference>
<gene>
    <name evidence="1" type="ORF">HGA08_22475</name>
</gene>
<keyword evidence="1" id="KW-0808">Transferase</keyword>
<name>A0A846Y123_9NOCA</name>
<dbReference type="EMBL" id="JAAXOP010000014">
    <property type="protein sequence ID" value="NKY52973.1"/>
    <property type="molecule type" value="Genomic_DNA"/>
</dbReference>
<evidence type="ECO:0000313" key="2">
    <source>
        <dbReference type="Proteomes" id="UP000565711"/>
    </source>
</evidence>
<comment type="caution">
    <text evidence="1">The sequence shown here is derived from an EMBL/GenBank/DDBJ whole genome shotgun (WGS) entry which is preliminary data.</text>
</comment>